<dbReference type="CDD" id="cd07710">
    <property type="entry name" value="arylsulfatase_Sdsa1-like_MBL-fold"/>
    <property type="match status" value="1"/>
</dbReference>
<dbReference type="PANTHER" id="PTHR43223">
    <property type="entry name" value="ALKYL/ARYL-SULFATASE"/>
    <property type="match status" value="1"/>
</dbReference>
<feature type="domain" description="Metallo-beta-lactamase" evidence="6">
    <location>
        <begin position="149"/>
        <end position="373"/>
    </location>
</feature>
<dbReference type="InterPro" id="IPR044097">
    <property type="entry name" value="Bds1/SdsA1_MBL-fold"/>
</dbReference>
<sequence>MSHIQRSTRKTPQLSAAQADASQTDAACPACGASPTGVEDSQFTPDVKDATSATLQANEEVKNTLDFDNISDFDDADKGFVAREEDLVIYNDKNEPVWDLTKYAFVSAKPGNECPDTVNPSLWRVAQLCMNYGLYKVCHRIYQIRGYDLSNITFVRGQSGWIVFDPLVSKETAKAAFKFLNDNYGGDPLPVSAVIYSHSHIDHFGGVRGIVSQEDVDNKTVRIYAPEGFTEEAVSENVIAGNAMGRRAIYMYGSILPRGATGSVCSGLGLTVSTGEATLIVPTDLVSETGKPYTIDGVNMEFQMTPGSEAPAEMNTWFNDWHVLWMAENTTCTMHNLLTLRGAQVRDALKWATYLTETINRYGDKAWVKFQAHHWPIWGNDKIMDYLKKQRDIYKYTHDQSVRLMNLGYLGKEISENIKLPASLEKNWSTRGYYGTLSHNSHAVYQRYMGWYSGNPSDLHKHPQEYAAKKYVQYMGTETDVVNRAKADFEAGDYRWVAEVLRHVVFANDKNLDAKYLLADAYEQLGYQAESGAWRSVYLQGAFELRQGVPSSGGTTTASTDIINNMTPEMLFDYFGVNLNADKAEGQSLTVNIHFKDLKPDEQADYTLTIENSVLNYTTKVSDSPDAYMGIPKATMTAVLLGNMNVDDALNDENTDISNDDKMVLKEFFSYVEPPKPSDFWFDIVTP</sequence>
<proteinExistence type="inferred from homology"/>
<dbReference type="SUPFAM" id="SSF55718">
    <property type="entry name" value="SCP-like"/>
    <property type="match status" value="1"/>
</dbReference>
<dbReference type="InterPro" id="IPR029228">
    <property type="entry name" value="Alkyl_sulf_dimr"/>
</dbReference>
<dbReference type="Pfam" id="PF14863">
    <property type="entry name" value="Alkyl_sulf_dimr"/>
    <property type="match status" value="1"/>
</dbReference>
<dbReference type="Gene3D" id="1.25.40.880">
    <property type="entry name" value="Alkyl sulfatase, dimerisation domain"/>
    <property type="match status" value="1"/>
</dbReference>
<gene>
    <name evidence="7" type="ORF">BWQ96_04291</name>
</gene>
<keyword evidence="1" id="KW-0479">Metal-binding</keyword>
<dbReference type="GO" id="GO:0046872">
    <property type="term" value="F:metal ion binding"/>
    <property type="evidence" value="ECO:0007669"/>
    <property type="project" value="UniProtKB-KW"/>
</dbReference>
<dbReference type="InterPro" id="IPR038536">
    <property type="entry name" value="Alkyl/aryl-sulf_dimr_sf"/>
</dbReference>
<protein>
    <submittedName>
        <fullName evidence="7">Putative alkyl/aryl-sulfatase YjcS</fullName>
    </submittedName>
</protein>
<evidence type="ECO:0000313" key="8">
    <source>
        <dbReference type="Proteomes" id="UP000247409"/>
    </source>
</evidence>
<dbReference type="Proteomes" id="UP000247409">
    <property type="component" value="Unassembled WGS sequence"/>
</dbReference>
<comment type="caution">
    <text evidence="7">The sequence shown here is derived from an EMBL/GenBank/DDBJ whole genome shotgun (WGS) entry which is preliminary data.</text>
</comment>
<reference evidence="7 8" key="1">
    <citation type="journal article" date="2018" name="Mol. Biol. Evol.">
        <title>Analysis of the draft genome of the red seaweed Gracilariopsis chorda provides insights into genome size evolution in Rhodophyta.</title>
        <authorList>
            <person name="Lee J."/>
            <person name="Yang E.C."/>
            <person name="Graf L."/>
            <person name="Yang J.H."/>
            <person name="Qiu H."/>
            <person name="Zel Zion U."/>
            <person name="Chan C.X."/>
            <person name="Stephens T.G."/>
            <person name="Weber A.P.M."/>
            <person name="Boo G.H."/>
            <person name="Boo S.M."/>
            <person name="Kim K.M."/>
            <person name="Shin Y."/>
            <person name="Jung M."/>
            <person name="Lee S.J."/>
            <person name="Yim H.S."/>
            <person name="Lee J.H."/>
            <person name="Bhattacharya D."/>
            <person name="Yoon H.S."/>
        </authorList>
    </citation>
    <scope>NUCLEOTIDE SEQUENCE [LARGE SCALE GENOMIC DNA]</scope>
    <source>
        <strain evidence="7 8">SKKU-2015</strain>
        <tissue evidence="7">Whole body</tissue>
    </source>
</reference>
<dbReference type="Pfam" id="PF00753">
    <property type="entry name" value="Lactamase_B"/>
    <property type="match status" value="1"/>
</dbReference>
<dbReference type="Gene3D" id="3.60.15.30">
    <property type="entry name" value="Metallo-beta-lactamase domain"/>
    <property type="match status" value="1"/>
</dbReference>
<feature type="compositionally biased region" description="Low complexity" evidence="5">
    <location>
        <begin position="15"/>
        <end position="27"/>
    </location>
</feature>
<evidence type="ECO:0000256" key="3">
    <source>
        <dbReference type="ARBA" id="ARBA00022833"/>
    </source>
</evidence>
<dbReference type="GO" id="GO:0018909">
    <property type="term" value="P:dodecyl sulfate metabolic process"/>
    <property type="evidence" value="ECO:0007669"/>
    <property type="project" value="InterPro"/>
</dbReference>
<dbReference type="GO" id="GO:0046983">
    <property type="term" value="F:protein dimerization activity"/>
    <property type="evidence" value="ECO:0007669"/>
    <property type="project" value="InterPro"/>
</dbReference>
<dbReference type="Pfam" id="PF14864">
    <property type="entry name" value="Alkyl_sulf_C"/>
    <property type="match status" value="1"/>
</dbReference>
<keyword evidence="2" id="KW-0378">Hydrolase</keyword>
<dbReference type="InterPro" id="IPR029229">
    <property type="entry name" value="Alkyl_sulf_C"/>
</dbReference>
<name>A0A2V3IXR7_9FLOR</name>
<dbReference type="SMART" id="SM00849">
    <property type="entry name" value="Lactamase_B"/>
    <property type="match status" value="1"/>
</dbReference>
<dbReference type="SUPFAM" id="SSF56281">
    <property type="entry name" value="Metallo-hydrolase/oxidoreductase"/>
    <property type="match status" value="1"/>
</dbReference>
<dbReference type="PANTHER" id="PTHR43223:SF1">
    <property type="entry name" value="ALKYL_ARYL-SULFATASE BDS1"/>
    <property type="match status" value="1"/>
</dbReference>
<evidence type="ECO:0000256" key="5">
    <source>
        <dbReference type="SAM" id="MobiDB-lite"/>
    </source>
</evidence>
<dbReference type="Gene3D" id="3.30.1050.10">
    <property type="entry name" value="SCP2 sterol-binding domain"/>
    <property type="match status" value="1"/>
</dbReference>
<feature type="region of interest" description="Disordered" evidence="5">
    <location>
        <begin position="1"/>
        <end position="44"/>
    </location>
</feature>
<dbReference type="InterPro" id="IPR036866">
    <property type="entry name" value="RibonucZ/Hydroxyglut_hydro"/>
</dbReference>
<keyword evidence="8" id="KW-1185">Reference proteome</keyword>
<evidence type="ECO:0000313" key="7">
    <source>
        <dbReference type="EMBL" id="PXF45930.1"/>
    </source>
</evidence>
<dbReference type="InterPro" id="IPR001279">
    <property type="entry name" value="Metallo-B-lactamas"/>
</dbReference>
<dbReference type="GO" id="GO:0018741">
    <property type="term" value="F:linear primary-alkylsulfatase activity"/>
    <property type="evidence" value="ECO:0007669"/>
    <property type="project" value="InterPro"/>
</dbReference>
<evidence type="ECO:0000256" key="1">
    <source>
        <dbReference type="ARBA" id="ARBA00022723"/>
    </source>
</evidence>
<dbReference type="AlphaFoldDB" id="A0A2V3IXR7"/>
<dbReference type="EMBL" id="NBIV01000049">
    <property type="protein sequence ID" value="PXF45930.1"/>
    <property type="molecule type" value="Genomic_DNA"/>
</dbReference>
<dbReference type="OrthoDB" id="449487at2759"/>
<organism evidence="7 8">
    <name type="scientific">Gracilariopsis chorda</name>
    <dbReference type="NCBI Taxonomy" id="448386"/>
    <lineage>
        <taxon>Eukaryota</taxon>
        <taxon>Rhodophyta</taxon>
        <taxon>Florideophyceae</taxon>
        <taxon>Rhodymeniophycidae</taxon>
        <taxon>Gracilariales</taxon>
        <taxon>Gracilariaceae</taxon>
        <taxon>Gracilariopsis</taxon>
    </lineage>
</organism>
<comment type="similarity">
    <text evidence="4">Belongs to the metallo-beta-lactamase superfamily. Type III sulfatase family.</text>
</comment>
<evidence type="ECO:0000259" key="6">
    <source>
        <dbReference type="SMART" id="SM00849"/>
    </source>
</evidence>
<evidence type="ECO:0000256" key="4">
    <source>
        <dbReference type="ARBA" id="ARBA00033751"/>
    </source>
</evidence>
<keyword evidence="3" id="KW-0862">Zinc</keyword>
<evidence type="ECO:0000256" key="2">
    <source>
        <dbReference type="ARBA" id="ARBA00022801"/>
    </source>
</evidence>
<dbReference type="FunFam" id="3.60.15.30:FF:000001">
    <property type="entry name" value="Alkyl/aryl-sulfatase BDS1"/>
    <property type="match status" value="1"/>
</dbReference>
<dbReference type="InterPro" id="IPR052195">
    <property type="entry name" value="Bact_Alkyl/Aryl-Sulfatase"/>
</dbReference>
<dbReference type="InterPro" id="IPR036527">
    <property type="entry name" value="SCP2_sterol-bd_dom_sf"/>
</dbReference>
<accession>A0A2V3IXR7</accession>